<dbReference type="InParanoid" id="A0A165BL79"/>
<gene>
    <name evidence="2" type="ORF">LAESUDRAFT_664280</name>
</gene>
<feature type="non-terminal residue" evidence="2">
    <location>
        <position position="1"/>
    </location>
</feature>
<evidence type="ECO:0000256" key="1">
    <source>
        <dbReference type="SAM" id="Phobius"/>
    </source>
</evidence>
<dbReference type="EMBL" id="KV427667">
    <property type="protein sequence ID" value="KZT01258.1"/>
    <property type="molecule type" value="Genomic_DNA"/>
</dbReference>
<organism evidence="2 3">
    <name type="scientific">Laetiporus sulphureus 93-53</name>
    <dbReference type="NCBI Taxonomy" id="1314785"/>
    <lineage>
        <taxon>Eukaryota</taxon>
        <taxon>Fungi</taxon>
        <taxon>Dikarya</taxon>
        <taxon>Basidiomycota</taxon>
        <taxon>Agaricomycotina</taxon>
        <taxon>Agaricomycetes</taxon>
        <taxon>Polyporales</taxon>
        <taxon>Laetiporus</taxon>
    </lineage>
</organism>
<protein>
    <submittedName>
        <fullName evidence="2">Uncharacterized protein</fullName>
    </submittedName>
</protein>
<keyword evidence="1" id="KW-0472">Membrane</keyword>
<keyword evidence="1" id="KW-1133">Transmembrane helix</keyword>
<evidence type="ECO:0000313" key="3">
    <source>
        <dbReference type="Proteomes" id="UP000076871"/>
    </source>
</evidence>
<dbReference type="AlphaFoldDB" id="A0A165BL79"/>
<dbReference type="RefSeq" id="XP_040758998.1">
    <property type="nucleotide sequence ID" value="XM_040905106.1"/>
</dbReference>
<evidence type="ECO:0000313" key="2">
    <source>
        <dbReference type="EMBL" id="KZT01258.1"/>
    </source>
</evidence>
<keyword evidence="1" id="KW-0812">Transmembrane</keyword>
<keyword evidence="3" id="KW-1185">Reference proteome</keyword>
<accession>A0A165BL79</accession>
<dbReference type="OrthoDB" id="3356102at2759"/>
<reference evidence="2 3" key="1">
    <citation type="journal article" date="2016" name="Mol. Biol. Evol.">
        <title>Comparative Genomics of Early-Diverging Mushroom-Forming Fungi Provides Insights into the Origins of Lignocellulose Decay Capabilities.</title>
        <authorList>
            <person name="Nagy L.G."/>
            <person name="Riley R."/>
            <person name="Tritt A."/>
            <person name="Adam C."/>
            <person name="Daum C."/>
            <person name="Floudas D."/>
            <person name="Sun H."/>
            <person name="Yadav J.S."/>
            <person name="Pangilinan J."/>
            <person name="Larsson K.H."/>
            <person name="Matsuura K."/>
            <person name="Barry K."/>
            <person name="Labutti K."/>
            <person name="Kuo R."/>
            <person name="Ohm R.A."/>
            <person name="Bhattacharya S.S."/>
            <person name="Shirouzu T."/>
            <person name="Yoshinaga Y."/>
            <person name="Martin F.M."/>
            <person name="Grigoriev I.V."/>
            <person name="Hibbett D.S."/>
        </authorList>
    </citation>
    <scope>NUCLEOTIDE SEQUENCE [LARGE SCALE GENOMIC DNA]</scope>
    <source>
        <strain evidence="2 3">93-53</strain>
    </source>
</reference>
<dbReference type="GeneID" id="63822136"/>
<dbReference type="Proteomes" id="UP000076871">
    <property type="component" value="Unassembled WGS sequence"/>
</dbReference>
<proteinExistence type="predicted"/>
<name>A0A165BL79_9APHY</name>
<sequence length="148" mass="16973">IYSEGSHAGHLTMQSVTTSSFSLSDFTTILNHDINMFYALLGDLSYYLNMGTLMMTNLSALSWVDVEQSPYRLSYSNLMMALAHNHIDFLDLPRVRLMKQRLLLFIVSPASIYILPCTHLIVDSYFQLTVQTYHQKNSNQLVAREPLF</sequence>
<feature type="transmembrane region" description="Helical" evidence="1">
    <location>
        <begin position="102"/>
        <end position="122"/>
    </location>
</feature>